<accession>A0A016VMY8</accession>
<reference evidence="2" key="1">
    <citation type="journal article" date="2015" name="Nat. Genet.">
        <title>The genome and transcriptome of the zoonotic hookworm Ancylostoma ceylanicum identify infection-specific gene families.</title>
        <authorList>
            <person name="Schwarz E.M."/>
            <person name="Hu Y."/>
            <person name="Antoshechkin I."/>
            <person name="Miller M.M."/>
            <person name="Sternberg P.W."/>
            <person name="Aroian R.V."/>
        </authorList>
    </citation>
    <scope>NUCLEOTIDE SEQUENCE</scope>
    <source>
        <strain evidence="2">HY135</strain>
    </source>
</reference>
<protein>
    <submittedName>
        <fullName evidence="1">Uncharacterized protein</fullName>
    </submittedName>
</protein>
<gene>
    <name evidence="1" type="primary">Acey_s0007.g3349</name>
    <name evidence="1" type="ORF">Y032_0007g3349</name>
</gene>
<organism evidence="1 2">
    <name type="scientific">Ancylostoma ceylanicum</name>
    <dbReference type="NCBI Taxonomy" id="53326"/>
    <lineage>
        <taxon>Eukaryota</taxon>
        <taxon>Metazoa</taxon>
        <taxon>Ecdysozoa</taxon>
        <taxon>Nematoda</taxon>
        <taxon>Chromadorea</taxon>
        <taxon>Rhabditida</taxon>
        <taxon>Rhabditina</taxon>
        <taxon>Rhabditomorpha</taxon>
        <taxon>Strongyloidea</taxon>
        <taxon>Ancylostomatidae</taxon>
        <taxon>Ancylostomatinae</taxon>
        <taxon>Ancylostoma</taxon>
    </lineage>
</organism>
<name>A0A016VMY8_9BILA</name>
<dbReference type="Proteomes" id="UP000024635">
    <property type="component" value="Unassembled WGS sequence"/>
</dbReference>
<dbReference type="EMBL" id="JARK01001343">
    <property type="protein sequence ID" value="EYC28671.1"/>
    <property type="molecule type" value="Genomic_DNA"/>
</dbReference>
<dbReference type="OrthoDB" id="10068367at2759"/>
<evidence type="ECO:0000313" key="1">
    <source>
        <dbReference type="EMBL" id="EYC28671.1"/>
    </source>
</evidence>
<keyword evidence="2" id="KW-1185">Reference proteome</keyword>
<sequence>MAGVAAIAILVSLQVGRHSLCSSHTSDVLTLHFTTHTSAPSQGFRLVLPLNRQKRIFTAYSFSEKRIQAPEFVVANRSETIR</sequence>
<dbReference type="AlphaFoldDB" id="A0A016VMY8"/>
<proteinExistence type="predicted"/>
<evidence type="ECO:0000313" key="2">
    <source>
        <dbReference type="Proteomes" id="UP000024635"/>
    </source>
</evidence>
<comment type="caution">
    <text evidence="1">The sequence shown here is derived from an EMBL/GenBank/DDBJ whole genome shotgun (WGS) entry which is preliminary data.</text>
</comment>